<proteinExistence type="predicted"/>
<sequence length="166" mass="19288">MSSVPNYKFQDTKQGIQISVNTISTDLDHLHDSFLHQGREEEEEQDEEEELIRVVLRRNPSGLSTCFDGFRAEKQNRELDGKVRKTFSMRADQEEKQSSSAVERAVRRAFSMRASASVNQVYRRMDHHYDPVPVGDEENTVMLQAEAESDKKRNKILEACRRFFGF</sequence>
<reference evidence="1 2" key="1">
    <citation type="journal article" date="2013" name="Genome Biol.">
        <title>The genome sequence of the most widely cultivated cacao type and its use to identify candidate genes regulating pod color.</title>
        <authorList>
            <person name="Motamayor J.C."/>
            <person name="Mockaitis K."/>
            <person name="Schmutz J."/>
            <person name="Haiminen N."/>
            <person name="Iii D.L."/>
            <person name="Cornejo O."/>
            <person name="Findley S.D."/>
            <person name="Zheng P."/>
            <person name="Utro F."/>
            <person name="Royaert S."/>
            <person name="Saski C."/>
            <person name="Jenkins J."/>
            <person name="Podicheti R."/>
            <person name="Zhao M."/>
            <person name="Scheffler B.E."/>
            <person name="Stack J.C."/>
            <person name="Feltus F.A."/>
            <person name="Mustiga G.M."/>
            <person name="Amores F."/>
            <person name="Phillips W."/>
            <person name="Marelli J.P."/>
            <person name="May G.D."/>
            <person name="Shapiro H."/>
            <person name="Ma J."/>
            <person name="Bustamante C.D."/>
            <person name="Schnell R.J."/>
            <person name="Main D."/>
            <person name="Gilbert D."/>
            <person name="Parida L."/>
            <person name="Kuhn D.N."/>
        </authorList>
    </citation>
    <scope>NUCLEOTIDE SEQUENCE [LARGE SCALE GENOMIC DNA]</scope>
    <source>
        <strain evidence="2">cv. Matina 1-6</strain>
    </source>
</reference>
<dbReference type="OMA" id="FQDSKQG"/>
<dbReference type="PANTHER" id="PTHR38386:SF7">
    <property type="entry name" value="TOPOISOMERASE 1-ASSOCIATED FACTOR 1"/>
    <property type="match status" value="1"/>
</dbReference>
<dbReference type="InParanoid" id="A0A061GZR9"/>
<evidence type="ECO:0000313" key="1">
    <source>
        <dbReference type="EMBL" id="EOY33514.1"/>
    </source>
</evidence>
<gene>
    <name evidence="1" type="ORF">TCM_041479</name>
</gene>
<dbReference type="Proteomes" id="UP000026915">
    <property type="component" value="Chromosome 9"/>
</dbReference>
<dbReference type="AlphaFoldDB" id="A0A061GZR9"/>
<evidence type="ECO:0000313" key="2">
    <source>
        <dbReference type="Proteomes" id="UP000026915"/>
    </source>
</evidence>
<dbReference type="EMBL" id="CM001887">
    <property type="protein sequence ID" value="EOY33514.1"/>
    <property type="molecule type" value="Genomic_DNA"/>
</dbReference>
<dbReference type="HOGENOM" id="CLU_1605665_0_0_1"/>
<keyword evidence="2" id="KW-1185">Reference proteome</keyword>
<name>A0A061GZR9_THECC</name>
<dbReference type="PANTHER" id="PTHR38386">
    <property type="entry name" value="OS05G0426900 PROTEIN"/>
    <property type="match status" value="1"/>
</dbReference>
<accession>A0A061GZR9</accession>
<dbReference type="Gramene" id="EOY33514">
    <property type="protein sequence ID" value="EOY33514"/>
    <property type="gene ID" value="TCM_041479"/>
</dbReference>
<organism evidence="1 2">
    <name type="scientific">Theobroma cacao</name>
    <name type="common">Cacao</name>
    <name type="synonym">Cocoa</name>
    <dbReference type="NCBI Taxonomy" id="3641"/>
    <lineage>
        <taxon>Eukaryota</taxon>
        <taxon>Viridiplantae</taxon>
        <taxon>Streptophyta</taxon>
        <taxon>Embryophyta</taxon>
        <taxon>Tracheophyta</taxon>
        <taxon>Spermatophyta</taxon>
        <taxon>Magnoliopsida</taxon>
        <taxon>eudicotyledons</taxon>
        <taxon>Gunneridae</taxon>
        <taxon>Pentapetalae</taxon>
        <taxon>rosids</taxon>
        <taxon>malvids</taxon>
        <taxon>Malvales</taxon>
        <taxon>Malvaceae</taxon>
        <taxon>Byttnerioideae</taxon>
        <taxon>Theobroma</taxon>
    </lineage>
</organism>
<protein>
    <submittedName>
        <fullName evidence="1">Uncharacterized protein</fullName>
    </submittedName>
</protein>